<feature type="compositionally biased region" description="Basic and acidic residues" evidence="14">
    <location>
        <begin position="72"/>
        <end position="87"/>
    </location>
</feature>
<dbReference type="InterPro" id="IPR011006">
    <property type="entry name" value="CheY-like_superfamily"/>
</dbReference>
<keyword evidence="10" id="KW-0067">ATP-binding</keyword>
<dbReference type="SUPFAM" id="SSF52540">
    <property type="entry name" value="P-loop containing nucleoside triphosphate hydrolases"/>
    <property type="match status" value="1"/>
</dbReference>
<dbReference type="Pfam" id="PF00512">
    <property type="entry name" value="HisKA"/>
    <property type="match status" value="1"/>
</dbReference>
<gene>
    <name evidence="18" type="ORF">NA56DRAFT_202028</name>
</gene>
<feature type="modified residue" description="4-aspartylphosphate" evidence="13">
    <location>
        <position position="2266"/>
    </location>
</feature>
<dbReference type="Pfam" id="PF02518">
    <property type="entry name" value="HATPase_c"/>
    <property type="match status" value="1"/>
</dbReference>
<dbReference type="SMART" id="SM00388">
    <property type="entry name" value="HisKA"/>
    <property type="match status" value="1"/>
</dbReference>
<dbReference type="SUPFAM" id="SSF55874">
    <property type="entry name" value="ATPase domain of HSP90 chaperone/DNA topoisomerase II/histidine kinase"/>
    <property type="match status" value="1"/>
</dbReference>
<dbReference type="CDD" id="cd16922">
    <property type="entry name" value="HATPase_EvgS-ArcB-TorS-like"/>
    <property type="match status" value="1"/>
</dbReference>
<feature type="compositionally biased region" description="Polar residues" evidence="14">
    <location>
        <begin position="543"/>
        <end position="552"/>
    </location>
</feature>
<dbReference type="PROSITE" id="PS50110">
    <property type="entry name" value="RESPONSE_REGULATORY"/>
    <property type="match status" value="1"/>
</dbReference>
<dbReference type="FunFam" id="3.40.50.2300:FF:000285">
    <property type="entry name" value="Putative sensor histidine kinase/response regulator"/>
    <property type="match status" value="1"/>
</dbReference>
<dbReference type="CDD" id="cd00082">
    <property type="entry name" value="HisKA"/>
    <property type="match status" value="1"/>
</dbReference>
<dbReference type="InterPro" id="IPR029016">
    <property type="entry name" value="GAF-like_dom_sf"/>
</dbReference>
<dbReference type="Pfam" id="PF00072">
    <property type="entry name" value="Response_reg"/>
    <property type="match status" value="1"/>
</dbReference>
<comment type="subcellular location">
    <subcellularLocation>
        <location evidence="2">Cell membrane</location>
        <topology evidence="2">Multi-pass membrane protein</topology>
    </subcellularLocation>
</comment>
<dbReference type="InterPro" id="IPR001789">
    <property type="entry name" value="Sig_transdc_resp-reg_receiver"/>
</dbReference>
<dbReference type="InterPro" id="IPR005467">
    <property type="entry name" value="His_kinase_dom"/>
</dbReference>
<reference evidence="18 19" key="1">
    <citation type="submission" date="2016-05" db="EMBL/GenBank/DDBJ databases">
        <title>A degradative enzymes factory behind the ericoid mycorrhizal symbiosis.</title>
        <authorList>
            <consortium name="DOE Joint Genome Institute"/>
            <person name="Martino E."/>
            <person name="Morin E."/>
            <person name="Grelet G."/>
            <person name="Kuo A."/>
            <person name="Kohler A."/>
            <person name="Daghino S."/>
            <person name="Barry K."/>
            <person name="Choi C."/>
            <person name="Cichocki N."/>
            <person name="Clum A."/>
            <person name="Copeland A."/>
            <person name="Hainaut M."/>
            <person name="Haridas S."/>
            <person name="Labutti K."/>
            <person name="Lindquist E."/>
            <person name="Lipzen A."/>
            <person name="Khouja H.-R."/>
            <person name="Murat C."/>
            <person name="Ohm R."/>
            <person name="Olson A."/>
            <person name="Spatafora J."/>
            <person name="Veneault-Fourrey C."/>
            <person name="Henrissat B."/>
            <person name="Grigoriev I."/>
            <person name="Martin F."/>
            <person name="Perotto S."/>
        </authorList>
    </citation>
    <scope>NUCLEOTIDE SEQUENCE [LARGE SCALE GENOMIC DNA]</scope>
    <source>
        <strain evidence="18 19">UAMH 7357</strain>
    </source>
</reference>
<dbReference type="SUPFAM" id="SSF47384">
    <property type="entry name" value="Homodimeric domain of signal transducing histidine kinase"/>
    <property type="match status" value="1"/>
</dbReference>
<dbReference type="Pfam" id="PF13191">
    <property type="entry name" value="AAA_16"/>
    <property type="match status" value="1"/>
</dbReference>
<keyword evidence="6" id="KW-0808">Transferase</keyword>
<keyword evidence="4" id="KW-1003">Cell membrane</keyword>
<dbReference type="InterPro" id="IPR041664">
    <property type="entry name" value="AAA_16"/>
</dbReference>
<proteinExistence type="predicted"/>
<protein>
    <recommendedName>
        <fullName evidence="3">histidine kinase</fullName>
        <ecNumber evidence="3">2.7.13.3</ecNumber>
    </recommendedName>
</protein>
<dbReference type="FunFam" id="1.10.510.10:FF:000579">
    <property type="entry name" value="Sensor histidine kinase/response regulator, putative"/>
    <property type="match status" value="1"/>
</dbReference>
<accession>A0A2J6PZE5</accession>
<dbReference type="InterPro" id="IPR027417">
    <property type="entry name" value="P-loop_NTPase"/>
</dbReference>
<dbReference type="FunFam" id="3.30.450.40:FF:000044">
    <property type="entry name" value="Putative sensor histidine kinase/response regulator"/>
    <property type="match status" value="1"/>
</dbReference>
<dbReference type="InterPro" id="IPR036890">
    <property type="entry name" value="HATPase_C_sf"/>
</dbReference>
<evidence type="ECO:0000256" key="1">
    <source>
        <dbReference type="ARBA" id="ARBA00000085"/>
    </source>
</evidence>
<dbReference type="PRINTS" id="PR00344">
    <property type="entry name" value="BCTRLSENSOR"/>
</dbReference>
<dbReference type="GO" id="GO:0005886">
    <property type="term" value="C:plasma membrane"/>
    <property type="evidence" value="ECO:0007669"/>
    <property type="project" value="UniProtKB-SubCell"/>
</dbReference>
<dbReference type="FunFam" id="1.10.287.130:FF:000003">
    <property type="entry name" value="Histidine kinase"/>
    <property type="match status" value="1"/>
</dbReference>
<evidence type="ECO:0000256" key="13">
    <source>
        <dbReference type="PROSITE-ProRule" id="PRU00169"/>
    </source>
</evidence>
<dbReference type="EMBL" id="KZ613489">
    <property type="protein sequence ID" value="PMD19417.1"/>
    <property type="molecule type" value="Genomic_DNA"/>
</dbReference>
<comment type="catalytic activity">
    <reaction evidence="1">
        <text>ATP + protein L-histidine = ADP + protein N-phospho-L-histidine.</text>
        <dbReference type="EC" id="2.7.13.3"/>
    </reaction>
</comment>
<feature type="region of interest" description="Disordered" evidence="14">
    <location>
        <begin position="707"/>
        <end position="737"/>
    </location>
</feature>
<dbReference type="InterPro" id="IPR003594">
    <property type="entry name" value="HATPase_dom"/>
</dbReference>
<keyword evidence="9 18" id="KW-0418">Kinase</keyword>
<evidence type="ECO:0000256" key="9">
    <source>
        <dbReference type="ARBA" id="ARBA00022777"/>
    </source>
</evidence>
<keyword evidence="19" id="KW-1185">Reference proteome</keyword>
<feature type="compositionally biased region" description="Polar residues" evidence="14">
    <location>
        <begin position="727"/>
        <end position="737"/>
    </location>
</feature>
<evidence type="ECO:0000256" key="3">
    <source>
        <dbReference type="ARBA" id="ARBA00012438"/>
    </source>
</evidence>
<dbReference type="GO" id="GO:0000155">
    <property type="term" value="F:phosphorelay sensor kinase activity"/>
    <property type="evidence" value="ECO:0007669"/>
    <property type="project" value="InterPro"/>
</dbReference>
<sequence length="2338" mass="259351">MSDPRIEPPPGLLKRLRQLPGYTWDNEDGEPFHSSYDIWHIFGTKHNAISSPSSPSSSSPSTAPRAQHASKRPSDSRRRGGSFDKELTSIGKSSSSSPAVEDERNVNVQTNNVGTADVLVVARVSVHVLREERAYHICKNLAESLDPKGYPFAKPLDRLRLPIHEEEGPISVCIFEYMGPNFLSKIMDYGPAWFSLHLDGDDIRSNGDRNFVAQSMSLQTFLDFAIGAAECIEVLHGQQIVHGEIRGDAFHMNEETGRVMLINLGPGRLRNFEHGLSSTGWSAMSKELGVYTKLSHMSPEQTGRMPLEPDSRTDIFSLGIVFWTILMQKPAFEGETPLDVIQAVLGQRLPLVSNIRLDIPDVIGRIIQKATAKTVWDRYHSVGGLRYDLVEVRRLLGLGDSSQLQKFEIATKDVSPSFILPQAMIGRNKEREITVKAIDSAFKLRQASHKHGATQLSLSDDQFASVDSAVTSKDSFFEDGIRNLIENGNSLTIPDASTGEHRNHESNTNNSRSRANSSHSINISGPTPPNSDLKAVEKRTSRSLESPSTFDSMNRDSEGSIASSDVISSIIKSRENFHLHTTGRCEVITIAGAAGLGKSRLVQSVQVEARQRGFWASTKFDQNQTESKPFDSILRLISSLFQQMFSESNLDPIFHHVLEQRVAPVWPVLHKMLGLPEILFSVQNHTQLPMRSASQSSRNNANLRRELRRPPLSPGSSNTHQLRPHSKSNGPSVQSSHNFLLSGSSMQSMSLTNIILDILRIFARHKFVCLCLDDLDLADEESLELVSQIISSRIKLVMIVAYRPEDISSDALRRISDPFREEVNRAASDLGCTKITLKPFNDNDTLEYVAATLCLPMSEVLPLATFIHSKTAGNPFYVKEMLNTCYRKKCVWYDFRECGWLFNYDLVIKEFEADNFNDALYEGLVLSRLRELPSATKSILAWASMLGPSFSFQLLQRLLNGDFTPDLARITERDLVKGLQAGIQAYIISPTQDDDIFRFSQDRYIQAAKSLQQCDEQLMNFVMAQTLVKYYPHDNRSRNIAVSSICESTSTIKKSLAHRKPFRKILLDHARTTCESGVRFAAVKVYACCIELLQDAMWDDDVEDASYQETLQIYTGAAECYLYCGQSQDARYLLASVSSNARSALDSAPSWILQSRAYTQEGDTTSAFHALKECLSALDVKVDDEPSFPACDIEFKRLCNEIQSSSKAALVEKPIDEETSHLAAVGAVLVEATSAAFWSDTLQFYQMTLIMVNTCLTSGSFPQAGMGFLQLALIAITRHNKIELADECGKIALALIEKWKDPYTIGRAGTLYPTFLGHIQHPLHATIGQLEGALDFAIQAGDRISTILNVGQLGTLKFFASENLEEIESYCNYACQDIPNWERDTPGGTMIISIRQVCRALQGKTQTADPSLGVMSDIHHNSQKYKSWLIAAVNNSDRPLMLYESIEIAPLFLYGHCDSAVSLGNSCLKKVGAIWSARNTRFVMFFHALSLAGSVWTKIEEQLDPAYRLQSPQLSSDVGGRSLETGLQEEIAGLAMLIKYFKRKIEQWQAITDVNYLAWTKILTAQISEMEDDHTAALRSYEEAIDHASMHNFVFEEALANQLLGGYLLRLGSRRVSRMAFQESLALYRRLGAFGIANHIEKEHRLLLDAARNRPLTVDMGIQTDPSRNMEDFQPHTGFDYAEAQVPDPMLKKGDPQGDSIDMWQEGSGSGHAASNPGLHMLDLKSILESSQVISSVLQVNQLLKTMCEIILGNCQGVASLAAIIVEEQSVGWGIAASGHPGEGAEAHKPPLPLDKSALVAESIVKYCSRVRETVFVPDLMQDQRFSGSWLARDPNSKSVIAMPICHGGTKPLLGILYLEGQPNAFTNRNLEVLQLLVNQISISYSNSLTLKEVERVSAINKSMVEVQKKALAEAIQARNNANIAKAEAFRSAKLAEEADKAKTTFLANISHELRTPLNGVIGNSELLLLDNKLKESQAEMADSIRISATLLLSLINDILDFAKIEANQMQLHSTVFDVHEMVQQLVRSMPASRKPKTQPVQIIQDFNVPHLWVLADPVRLHQILGNLLSNSLKFTAQGSITVGAKVDLETDTEAHLTFWTQDTGIGISTEQLPKLFKPFSQADASTSRKYGGSGLGLSICKSLVESMGGTISLKSEVNVGTTVSFSLKFPKADPELPMGITRNRSFPSATAVNAATSLTSLANIPQSQIRACIAEDNLINQKIAVQFLQKLNFQQVDAYDNGLEAVEGLRKMAKLGKPYHMILMDVQMPVLDGYEATKLLRKDPMEEVRSILVIALTASAVRGDREKCLNSGMNDYLAKPVRLKLLKEKFKEYMVLE</sequence>
<organism evidence="18 19">
    <name type="scientific">Hyaloscypha hepaticicola</name>
    <dbReference type="NCBI Taxonomy" id="2082293"/>
    <lineage>
        <taxon>Eukaryota</taxon>
        <taxon>Fungi</taxon>
        <taxon>Dikarya</taxon>
        <taxon>Ascomycota</taxon>
        <taxon>Pezizomycotina</taxon>
        <taxon>Leotiomycetes</taxon>
        <taxon>Helotiales</taxon>
        <taxon>Hyaloscyphaceae</taxon>
        <taxon>Hyaloscypha</taxon>
    </lineage>
</organism>
<dbReference type="PANTHER" id="PTHR43047">
    <property type="entry name" value="TWO-COMPONENT HISTIDINE PROTEIN KINASE"/>
    <property type="match status" value="1"/>
</dbReference>
<keyword evidence="8" id="KW-0547">Nucleotide-binding</keyword>
<dbReference type="EC" id="2.7.13.3" evidence="3"/>
<dbReference type="SUPFAM" id="SSF56112">
    <property type="entry name" value="Protein kinase-like (PK-like)"/>
    <property type="match status" value="1"/>
</dbReference>
<evidence type="ECO:0000313" key="19">
    <source>
        <dbReference type="Proteomes" id="UP000235672"/>
    </source>
</evidence>
<dbReference type="SUPFAM" id="SSF52172">
    <property type="entry name" value="CheY-like"/>
    <property type="match status" value="1"/>
</dbReference>
<keyword evidence="5 13" id="KW-0597">Phosphoprotein</keyword>
<dbReference type="FunFam" id="3.30.565.10:FF:000010">
    <property type="entry name" value="Sensor histidine kinase RcsC"/>
    <property type="match status" value="1"/>
</dbReference>
<dbReference type="InterPro" id="IPR003661">
    <property type="entry name" value="HisK_dim/P_dom"/>
</dbReference>
<dbReference type="Pfam" id="PF13185">
    <property type="entry name" value="GAF_2"/>
    <property type="match status" value="1"/>
</dbReference>
<feature type="region of interest" description="Disordered" evidence="14">
    <location>
        <begin position="492"/>
        <end position="559"/>
    </location>
</feature>
<evidence type="ECO:0000256" key="2">
    <source>
        <dbReference type="ARBA" id="ARBA00004651"/>
    </source>
</evidence>
<feature type="domain" description="Protein kinase" evidence="15">
    <location>
        <begin position="84"/>
        <end position="390"/>
    </location>
</feature>
<keyword evidence="11" id="KW-1133">Transmembrane helix</keyword>
<dbReference type="GO" id="GO:0009927">
    <property type="term" value="F:histidine phosphotransfer kinase activity"/>
    <property type="evidence" value="ECO:0007669"/>
    <property type="project" value="TreeGrafter"/>
</dbReference>
<evidence type="ECO:0000256" key="14">
    <source>
        <dbReference type="SAM" id="MobiDB-lite"/>
    </source>
</evidence>
<dbReference type="SMART" id="SM00387">
    <property type="entry name" value="HATPase_c"/>
    <property type="match status" value="1"/>
</dbReference>
<keyword evidence="12" id="KW-0472">Membrane</keyword>
<keyword evidence="7" id="KW-0812">Transmembrane</keyword>
<evidence type="ECO:0000256" key="7">
    <source>
        <dbReference type="ARBA" id="ARBA00022692"/>
    </source>
</evidence>
<evidence type="ECO:0000256" key="8">
    <source>
        <dbReference type="ARBA" id="ARBA00022741"/>
    </source>
</evidence>
<dbReference type="SMART" id="SM00448">
    <property type="entry name" value="REC"/>
    <property type="match status" value="1"/>
</dbReference>
<evidence type="ECO:0000259" key="17">
    <source>
        <dbReference type="PROSITE" id="PS50110"/>
    </source>
</evidence>
<evidence type="ECO:0000259" key="16">
    <source>
        <dbReference type="PROSITE" id="PS50109"/>
    </source>
</evidence>
<evidence type="ECO:0000313" key="18">
    <source>
        <dbReference type="EMBL" id="PMD19417.1"/>
    </source>
</evidence>
<dbReference type="STRING" id="1745343.A0A2J6PZE5"/>
<evidence type="ECO:0000256" key="4">
    <source>
        <dbReference type="ARBA" id="ARBA00022475"/>
    </source>
</evidence>
<feature type="domain" description="Response regulatory" evidence="17">
    <location>
        <begin position="2211"/>
        <end position="2335"/>
    </location>
</feature>
<dbReference type="GO" id="GO:0005524">
    <property type="term" value="F:ATP binding"/>
    <property type="evidence" value="ECO:0007669"/>
    <property type="project" value="UniProtKB-KW"/>
</dbReference>
<dbReference type="Gene3D" id="1.10.287.130">
    <property type="match status" value="1"/>
</dbReference>
<dbReference type="CDD" id="cd17546">
    <property type="entry name" value="REC_hyHK_CKI1_RcsC-like"/>
    <property type="match status" value="1"/>
</dbReference>
<dbReference type="Gene3D" id="3.40.50.2300">
    <property type="match status" value="1"/>
</dbReference>
<evidence type="ECO:0000259" key="15">
    <source>
        <dbReference type="PROSITE" id="PS50011"/>
    </source>
</evidence>
<evidence type="ECO:0000256" key="5">
    <source>
        <dbReference type="ARBA" id="ARBA00022553"/>
    </source>
</evidence>
<dbReference type="PROSITE" id="PS50109">
    <property type="entry name" value="HIS_KIN"/>
    <property type="match status" value="1"/>
</dbReference>
<evidence type="ECO:0000256" key="12">
    <source>
        <dbReference type="ARBA" id="ARBA00023136"/>
    </source>
</evidence>
<dbReference type="SUPFAM" id="SSF55781">
    <property type="entry name" value="GAF domain-like"/>
    <property type="match status" value="1"/>
</dbReference>
<dbReference type="Gene3D" id="3.30.565.10">
    <property type="entry name" value="Histidine kinase-like ATPase, C-terminal domain"/>
    <property type="match status" value="1"/>
</dbReference>
<dbReference type="InterPro" id="IPR003018">
    <property type="entry name" value="GAF"/>
</dbReference>
<dbReference type="InterPro" id="IPR004358">
    <property type="entry name" value="Sig_transdc_His_kin-like_C"/>
</dbReference>
<evidence type="ECO:0000256" key="10">
    <source>
        <dbReference type="ARBA" id="ARBA00022840"/>
    </source>
</evidence>
<dbReference type="Proteomes" id="UP000235672">
    <property type="component" value="Unassembled WGS sequence"/>
</dbReference>
<feature type="compositionally biased region" description="Low complexity" evidence="14">
    <location>
        <begin position="50"/>
        <end position="61"/>
    </location>
</feature>
<feature type="region of interest" description="Disordered" evidence="14">
    <location>
        <begin position="47"/>
        <end position="108"/>
    </location>
</feature>
<dbReference type="Gene3D" id="1.10.510.10">
    <property type="entry name" value="Transferase(Phosphotransferase) domain 1"/>
    <property type="match status" value="1"/>
</dbReference>
<feature type="compositionally biased region" description="Low complexity" evidence="14">
    <location>
        <begin position="506"/>
        <end position="524"/>
    </location>
</feature>
<dbReference type="PANTHER" id="PTHR43047:SF46">
    <property type="entry name" value="HISTIDINE KINASE_RESPONSE REGULATOR, PUTATIVE (AFU_ORTHOLOGUE AFUA_3G12550)-RELATED"/>
    <property type="match status" value="1"/>
</dbReference>
<dbReference type="InterPro" id="IPR011009">
    <property type="entry name" value="Kinase-like_dom_sf"/>
</dbReference>
<dbReference type="Gene3D" id="3.30.450.40">
    <property type="match status" value="1"/>
</dbReference>
<evidence type="ECO:0000256" key="11">
    <source>
        <dbReference type="ARBA" id="ARBA00022989"/>
    </source>
</evidence>
<dbReference type="InterPro" id="IPR036097">
    <property type="entry name" value="HisK_dim/P_sf"/>
</dbReference>
<name>A0A2J6PZE5_9HELO</name>
<evidence type="ECO:0000256" key="6">
    <source>
        <dbReference type="ARBA" id="ARBA00022679"/>
    </source>
</evidence>
<dbReference type="OrthoDB" id="60033at2759"/>
<dbReference type="PROSITE" id="PS50011">
    <property type="entry name" value="PROTEIN_KINASE_DOM"/>
    <property type="match status" value="1"/>
</dbReference>
<dbReference type="InterPro" id="IPR000719">
    <property type="entry name" value="Prot_kinase_dom"/>
</dbReference>
<feature type="domain" description="Histidine kinase" evidence="16">
    <location>
        <begin position="1949"/>
        <end position="2172"/>
    </location>
</feature>